<keyword evidence="1" id="KW-0732">Signal</keyword>
<dbReference type="OrthoDB" id="332801at2"/>
<reference evidence="4 5" key="1">
    <citation type="submission" date="2017-07" db="EMBL/GenBank/DDBJ databases">
        <title>Leptospira spp. isolated from tropical soils.</title>
        <authorList>
            <person name="Thibeaux R."/>
            <person name="Iraola G."/>
            <person name="Ferres I."/>
            <person name="Bierque E."/>
            <person name="Girault D."/>
            <person name="Soupe-Gilbert M.-E."/>
            <person name="Picardeau M."/>
            <person name="Goarant C."/>
        </authorList>
    </citation>
    <scope>NUCLEOTIDE SEQUENCE [LARGE SCALE GENOMIC DNA]</scope>
    <source>
        <strain evidence="3 5">FH1-B-B1</strain>
        <strain evidence="2 4">FH1-B-C1</strain>
    </source>
</reference>
<dbReference type="NCBIfam" id="NF047587">
    <property type="entry name" value="lipo_LIC11073"/>
    <property type="match status" value="1"/>
</dbReference>
<dbReference type="PROSITE" id="PS51257">
    <property type="entry name" value="PROKAR_LIPOPROTEIN"/>
    <property type="match status" value="1"/>
</dbReference>
<protein>
    <recommendedName>
        <fullName evidence="6">Lipoprotein</fullName>
    </recommendedName>
</protein>
<dbReference type="EMBL" id="NPDY01000004">
    <property type="protein sequence ID" value="PJZ70330.1"/>
    <property type="molecule type" value="Genomic_DNA"/>
</dbReference>
<dbReference type="AlphaFoldDB" id="A0A2M9ZL39"/>
<organism evidence="3 5">
    <name type="scientific">Leptospira perolatii</name>
    <dbReference type="NCBI Taxonomy" id="2023191"/>
    <lineage>
        <taxon>Bacteria</taxon>
        <taxon>Pseudomonadati</taxon>
        <taxon>Spirochaetota</taxon>
        <taxon>Spirochaetia</taxon>
        <taxon>Leptospirales</taxon>
        <taxon>Leptospiraceae</taxon>
        <taxon>Leptospira</taxon>
    </lineage>
</organism>
<evidence type="ECO:0000313" key="2">
    <source>
        <dbReference type="EMBL" id="PJZ70330.1"/>
    </source>
</evidence>
<evidence type="ECO:0000313" key="4">
    <source>
        <dbReference type="Proteomes" id="UP000231962"/>
    </source>
</evidence>
<proteinExistence type="predicted"/>
<evidence type="ECO:0000313" key="3">
    <source>
        <dbReference type="EMBL" id="PJZ72786.1"/>
    </source>
</evidence>
<dbReference type="Proteomes" id="UP000231962">
    <property type="component" value="Unassembled WGS sequence"/>
</dbReference>
<gene>
    <name evidence="2" type="ORF">CH360_06970</name>
    <name evidence="3" type="ORF">CH373_12000</name>
</gene>
<name>A0A2M9ZL39_9LEPT</name>
<feature type="chain" id="PRO_5014722037" description="Lipoprotein" evidence="1">
    <location>
        <begin position="21"/>
        <end position="242"/>
    </location>
</feature>
<dbReference type="InterPro" id="IPR058185">
    <property type="entry name" value="LIC11073-like"/>
</dbReference>
<feature type="signal peptide" evidence="1">
    <location>
        <begin position="1"/>
        <end position="20"/>
    </location>
</feature>
<evidence type="ECO:0008006" key="6">
    <source>
        <dbReference type="Google" id="ProtNLM"/>
    </source>
</evidence>
<sequence length="242" mass="25856">MFSRFALPFIFLIVSCGVNTEVAQSPFVFLTPVGVPQVYSMIPTNDGITGTFTQASTADGLYYQEPNNLKPEFFLRYYITNLEPQFVGYNLYITTAFPSPAETFAGGNIYLENGVQPSFAHLAIDASTSRLVTHRIRNLIPPPGITPFNKCEIYTFTLRAVLNTGITSIPSTAISQCASIRPDLCTVGSSCNPVACSSASTCPTDALTSCPLGTVCNPCSNPSTRDFGCPCAVGSTPPGCNL</sequence>
<dbReference type="Proteomes" id="UP000231990">
    <property type="component" value="Unassembled WGS sequence"/>
</dbReference>
<evidence type="ECO:0000313" key="5">
    <source>
        <dbReference type="Proteomes" id="UP000231990"/>
    </source>
</evidence>
<comment type="caution">
    <text evidence="3">The sequence shown here is derived from an EMBL/GenBank/DDBJ whole genome shotgun (WGS) entry which is preliminary data.</text>
</comment>
<dbReference type="RefSeq" id="WP_100713292.1">
    <property type="nucleotide sequence ID" value="NZ_NPDY01000004.1"/>
</dbReference>
<keyword evidence="4" id="KW-1185">Reference proteome</keyword>
<dbReference type="EMBL" id="NPDZ01000007">
    <property type="protein sequence ID" value="PJZ72786.1"/>
    <property type="molecule type" value="Genomic_DNA"/>
</dbReference>
<accession>A0A2M9ZL39</accession>
<evidence type="ECO:0000256" key="1">
    <source>
        <dbReference type="SAM" id="SignalP"/>
    </source>
</evidence>